<accession>A0ACC2G225</accession>
<evidence type="ECO:0000313" key="1">
    <source>
        <dbReference type="EMBL" id="KAJ7997611.1"/>
    </source>
</evidence>
<name>A0ACC2G225_DALPE</name>
<reference evidence="1" key="1">
    <citation type="submission" date="2021-05" db="EMBL/GenBank/DDBJ databases">
        <authorList>
            <person name="Pan Q."/>
            <person name="Jouanno E."/>
            <person name="Zahm M."/>
            <person name="Klopp C."/>
            <person name="Cabau C."/>
            <person name="Louis A."/>
            <person name="Berthelot C."/>
            <person name="Parey E."/>
            <person name="Roest Crollius H."/>
            <person name="Montfort J."/>
            <person name="Robinson-Rechavi M."/>
            <person name="Bouchez O."/>
            <person name="Lampietro C."/>
            <person name="Lopez Roques C."/>
            <person name="Donnadieu C."/>
            <person name="Postlethwait J."/>
            <person name="Bobe J."/>
            <person name="Dillon D."/>
            <person name="Chandos A."/>
            <person name="von Hippel F."/>
            <person name="Guiguen Y."/>
        </authorList>
    </citation>
    <scope>NUCLEOTIDE SEQUENCE</scope>
    <source>
        <strain evidence="1">YG-Jan2019</strain>
    </source>
</reference>
<comment type="caution">
    <text evidence="1">The sequence shown here is derived from an EMBL/GenBank/DDBJ whole genome shotgun (WGS) entry which is preliminary data.</text>
</comment>
<evidence type="ECO:0000313" key="2">
    <source>
        <dbReference type="Proteomes" id="UP001157502"/>
    </source>
</evidence>
<organism evidence="1 2">
    <name type="scientific">Dallia pectoralis</name>
    <name type="common">Alaska blackfish</name>
    <dbReference type="NCBI Taxonomy" id="75939"/>
    <lineage>
        <taxon>Eukaryota</taxon>
        <taxon>Metazoa</taxon>
        <taxon>Chordata</taxon>
        <taxon>Craniata</taxon>
        <taxon>Vertebrata</taxon>
        <taxon>Euteleostomi</taxon>
        <taxon>Actinopterygii</taxon>
        <taxon>Neopterygii</taxon>
        <taxon>Teleostei</taxon>
        <taxon>Protacanthopterygii</taxon>
        <taxon>Esociformes</taxon>
        <taxon>Umbridae</taxon>
        <taxon>Dallia</taxon>
    </lineage>
</organism>
<proteinExistence type="predicted"/>
<sequence length="137" mass="15237">MLEGHPAHLKQNGGHHLHCRHQGQRPARGPRQPPGVLQLFLNTPSQHHLGGTRPMRRPPTSDEDTDGEQQSGPFVPELSTSTPPRRDEPLMELTSDEEDQDGEQQPEPLVLPVTKDGRETVPEPIRFCCAQGNHTNT</sequence>
<dbReference type="EMBL" id="CM055746">
    <property type="protein sequence ID" value="KAJ7997611.1"/>
    <property type="molecule type" value="Genomic_DNA"/>
</dbReference>
<dbReference type="Proteomes" id="UP001157502">
    <property type="component" value="Chromosome 19"/>
</dbReference>
<keyword evidence="2" id="KW-1185">Reference proteome</keyword>
<gene>
    <name evidence="1" type="ORF">DPEC_G00230810</name>
</gene>
<protein>
    <submittedName>
        <fullName evidence="1">Uncharacterized protein</fullName>
    </submittedName>
</protein>